<dbReference type="PANTHER" id="PTHR47447:SF17">
    <property type="entry name" value="OS12G0638900 PROTEIN"/>
    <property type="match status" value="1"/>
</dbReference>
<evidence type="ECO:0000313" key="3">
    <source>
        <dbReference type="Proteomes" id="UP000186817"/>
    </source>
</evidence>
<sequence>MDDGELAADCLPVVATEEVRCGRDLGIPWKVWREKPKLARAFCKVEGSEDFLRLLRRKLVETDIYHHSAAVQATGRQRKWQKAVDLLRSIPEVALHPSPVSYSNGLNASSELWALALCLFRSMRGRLVEADAFIYGAASNACEKCGAWQTALDFTSQMSEQEVLPNVVTSSSALCACREGHQWLLAVELLGDLRLRGIELDVVARGSVVGACKAAWEQAFFLHHEPLGDARLARNIISYSALLQSCSECSEWSQSLHILRSLKTTASRPDTVALTSVISAFEAEGRWKQAFQVSCGIAEAGLQRDLLSLAATCASIPAHWAKALTLHSDGHLEDPDQALLFSVLNVCKRTGQWQVALGFWAKAPRTKALALTNLVIGACGALGAWHVACCFLNWMLDEDKHSLDIVTCTSILSVCEVRGRWQQVLWTLGLMPKVRVVANQISWNAAISSAEKSSRWALAIEFLTRMLCERVAPDCISCSSTISACQKSSAWARAIDILFSMHGLSEEPDSICWSSVLLACAEGAAWTAALDLLDSMQDVRVHDLLSLCNGATACLRVHQHPSVARLLATTSQICHRQLFDTRLVGL</sequence>
<dbReference type="InterPro" id="IPR011990">
    <property type="entry name" value="TPR-like_helical_dom_sf"/>
</dbReference>
<reference evidence="2 3" key="1">
    <citation type="submission" date="2016-02" db="EMBL/GenBank/DDBJ databases">
        <title>Genome analysis of coral dinoflagellate symbionts highlights evolutionary adaptations to a symbiotic lifestyle.</title>
        <authorList>
            <person name="Aranda M."/>
            <person name="Li Y."/>
            <person name="Liew Y.J."/>
            <person name="Baumgarten S."/>
            <person name="Simakov O."/>
            <person name="Wilson M."/>
            <person name="Piel J."/>
            <person name="Ashoor H."/>
            <person name="Bougouffa S."/>
            <person name="Bajic V.B."/>
            <person name="Ryu T."/>
            <person name="Ravasi T."/>
            <person name="Bayer T."/>
            <person name="Micklem G."/>
            <person name="Kim H."/>
            <person name="Bhak J."/>
            <person name="Lajeunesse T.C."/>
            <person name="Voolstra C.R."/>
        </authorList>
    </citation>
    <scope>NUCLEOTIDE SEQUENCE [LARGE SCALE GENOMIC DNA]</scope>
    <source>
        <strain evidence="2 3">CCMP2467</strain>
    </source>
</reference>
<dbReference type="AlphaFoldDB" id="A0A1Q9EJ82"/>
<dbReference type="OrthoDB" id="410572at2759"/>
<dbReference type="InterPro" id="IPR002885">
    <property type="entry name" value="PPR_rpt"/>
</dbReference>
<protein>
    <submittedName>
        <fullName evidence="2">Pentatricopeptide repeat-containing protein, chloroplastic</fullName>
    </submittedName>
</protein>
<evidence type="ECO:0000313" key="2">
    <source>
        <dbReference type="EMBL" id="OLQ07411.1"/>
    </source>
</evidence>
<proteinExistence type="predicted"/>
<keyword evidence="3" id="KW-1185">Reference proteome</keyword>
<dbReference type="EMBL" id="LSRX01000139">
    <property type="protein sequence ID" value="OLQ07411.1"/>
    <property type="molecule type" value="Genomic_DNA"/>
</dbReference>
<evidence type="ECO:0000256" key="1">
    <source>
        <dbReference type="ARBA" id="ARBA00022737"/>
    </source>
</evidence>
<dbReference type="Gene3D" id="1.25.40.10">
    <property type="entry name" value="Tetratricopeptide repeat domain"/>
    <property type="match status" value="3"/>
</dbReference>
<accession>A0A1Q9EJ82</accession>
<dbReference type="PANTHER" id="PTHR47447">
    <property type="entry name" value="OS03G0856100 PROTEIN"/>
    <property type="match status" value="1"/>
</dbReference>
<gene>
    <name evidence="2" type="ORF">AK812_SmicGene9166</name>
</gene>
<dbReference type="Pfam" id="PF13812">
    <property type="entry name" value="PPR_3"/>
    <property type="match status" value="1"/>
</dbReference>
<comment type="caution">
    <text evidence="2">The sequence shown here is derived from an EMBL/GenBank/DDBJ whole genome shotgun (WGS) entry which is preliminary data.</text>
</comment>
<keyword evidence="1" id="KW-0677">Repeat</keyword>
<name>A0A1Q9EJ82_SYMMI</name>
<organism evidence="2 3">
    <name type="scientific">Symbiodinium microadriaticum</name>
    <name type="common">Dinoflagellate</name>
    <name type="synonym">Zooxanthella microadriatica</name>
    <dbReference type="NCBI Taxonomy" id="2951"/>
    <lineage>
        <taxon>Eukaryota</taxon>
        <taxon>Sar</taxon>
        <taxon>Alveolata</taxon>
        <taxon>Dinophyceae</taxon>
        <taxon>Suessiales</taxon>
        <taxon>Symbiodiniaceae</taxon>
        <taxon>Symbiodinium</taxon>
    </lineage>
</organism>
<dbReference type="Proteomes" id="UP000186817">
    <property type="component" value="Unassembled WGS sequence"/>
</dbReference>